<organism evidence="7 8">
    <name type="scientific">Pseudorhodoferax soli</name>
    <dbReference type="NCBI Taxonomy" id="545864"/>
    <lineage>
        <taxon>Bacteria</taxon>
        <taxon>Pseudomonadati</taxon>
        <taxon>Pseudomonadota</taxon>
        <taxon>Betaproteobacteria</taxon>
        <taxon>Burkholderiales</taxon>
        <taxon>Comamonadaceae</taxon>
    </lineage>
</organism>
<evidence type="ECO:0000256" key="5">
    <source>
        <dbReference type="ARBA" id="ARBA00041564"/>
    </source>
</evidence>
<dbReference type="Gene3D" id="3.60.120.10">
    <property type="entry name" value="Anthranilate synthase"/>
    <property type="match status" value="1"/>
</dbReference>
<comment type="catalytic activity">
    <reaction evidence="1">
        <text>chorismate = isochorismate</text>
        <dbReference type="Rhea" id="RHEA:18985"/>
        <dbReference type="ChEBI" id="CHEBI:29748"/>
        <dbReference type="ChEBI" id="CHEBI:29780"/>
        <dbReference type="EC" id="5.4.4.2"/>
    </reaction>
</comment>
<protein>
    <recommendedName>
        <fullName evidence="3">isochorismate synthase</fullName>
        <ecNumber evidence="3">5.4.4.2</ecNumber>
    </recommendedName>
    <alternativeName>
        <fullName evidence="5">Isochorismate mutase</fullName>
    </alternativeName>
</protein>
<feature type="domain" description="Chorismate-utilising enzyme C-terminal" evidence="6">
    <location>
        <begin position="115"/>
        <end position="381"/>
    </location>
</feature>
<dbReference type="GO" id="GO:0008909">
    <property type="term" value="F:isochorismate synthase activity"/>
    <property type="evidence" value="ECO:0007669"/>
    <property type="project" value="UniProtKB-EC"/>
</dbReference>
<dbReference type="NCBIfam" id="TIGR00543">
    <property type="entry name" value="isochor_syn"/>
    <property type="match status" value="1"/>
</dbReference>
<evidence type="ECO:0000256" key="1">
    <source>
        <dbReference type="ARBA" id="ARBA00000799"/>
    </source>
</evidence>
<dbReference type="EMBL" id="QPJK01000001">
    <property type="protein sequence ID" value="RCW75523.1"/>
    <property type="molecule type" value="Genomic_DNA"/>
</dbReference>
<evidence type="ECO:0000313" key="8">
    <source>
        <dbReference type="Proteomes" id="UP000252884"/>
    </source>
</evidence>
<keyword evidence="4" id="KW-0413">Isomerase</keyword>
<proteinExistence type="inferred from homology"/>
<comment type="similarity">
    <text evidence="2">Belongs to the isochorismate synthase family.</text>
</comment>
<dbReference type="GO" id="GO:0009697">
    <property type="term" value="P:salicylic acid biosynthetic process"/>
    <property type="evidence" value="ECO:0007669"/>
    <property type="project" value="TreeGrafter"/>
</dbReference>
<dbReference type="PANTHER" id="PTHR42839">
    <property type="entry name" value="ISOCHORISMATE SYNTHASE ENTC"/>
    <property type="match status" value="1"/>
</dbReference>
<dbReference type="InterPro" id="IPR004561">
    <property type="entry name" value="IsoChor_synthase"/>
</dbReference>
<evidence type="ECO:0000256" key="4">
    <source>
        <dbReference type="ARBA" id="ARBA00023235"/>
    </source>
</evidence>
<dbReference type="InterPro" id="IPR005801">
    <property type="entry name" value="ADC_synthase"/>
</dbReference>
<reference evidence="7 8" key="1">
    <citation type="submission" date="2018-07" db="EMBL/GenBank/DDBJ databases">
        <title>Genomic Encyclopedia of Type Strains, Phase IV (KMG-IV): sequencing the most valuable type-strain genomes for metagenomic binning, comparative biology and taxonomic classification.</title>
        <authorList>
            <person name="Goeker M."/>
        </authorList>
    </citation>
    <scope>NUCLEOTIDE SEQUENCE [LARGE SCALE GENOMIC DNA]</scope>
    <source>
        <strain evidence="7 8">DSM 21634</strain>
    </source>
</reference>
<dbReference type="Pfam" id="PF00425">
    <property type="entry name" value="Chorismate_bind"/>
    <property type="match status" value="1"/>
</dbReference>
<evidence type="ECO:0000256" key="2">
    <source>
        <dbReference type="ARBA" id="ARBA00005297"/>
    </source>
</evidence>
<dbReference type="InterPro" id="IPR015890">
    <property type="entry name" value="Chorismate_C"/>
</dbReference>
<evidence type="ECO:0000256" key="3">
    <source>
        <dbReference type="ARBA" id="ARBA00012824"/>
    </source>
</evidence>
<keyword evidence="8" id="KW-1185">Reference proteome</keyword>
<sequence>MGMMREDLSRPAEQAADGRARMLLLSHGGGLLSEGVQAQLAVPAAQLGSAVARHFAGAAPHARLVGALPFDRHAPAHLLAPRRVHDADAASAWLHCMAGQAAAPQGWSLQDEPTRAGYAAAVAQAVQRLQAGSGLHKVVLARTLDARSTTPISPWWLARRLAGDPGVLRYVLPLPVEADAAPAWLVGATPELLLSRRGAVIASEPLAGSAARGPDLAASEARAAALRDSAKDLGEHRYVVQAIADLLAPLCRQLRVPATPALHATASMWHLGTRIEGELKDASADGLPLASSAALAALLHPTPAVCGTPRDAAAEAIAALETVPRGFYAGAVGWCDAAGDGAWHVALRCARVQGHTARLFAGAGIVADSSPASEAAETRAKFNAMLHALGIAPALFPHDR</sequence>
<comment type="caution">
    <text evidence="7">The sequence shown here is derived from an EMBL/GenBank/DDBJ whole genome shotgun (WGS) entry which is preliminary data.</text>
</comment>
<dbReference type="PANTHER" id="PTHR42839:SF2">
    <property type="entry name" value="ISOCHORISMATE SYNTHASE ENTC"/>
    <property type="match status" value="1"/>
</dbReference>
<dbReference type="EC" id="5.4.4.2" evidence="3"/>
<dbReference type="RefSeq" id="WP_211332864.1">
    <property type="nucleotide sequence ID" value="NZ_QPJK01000001.1"/>
</dbReference>
<dbReference type="Proteomes" id="UP000252884">
    <property type="component" value="Unassembled WGS sequence"/>
</dbReference>
<dbReference type="SUPFAM" id="SSF56322">
    <property type="entry name" value="ADC synthase"/>
    <property type="match status" value="1"/>
</dbReference>
<name>A0A368Y5G6_9BURK</name>
<dbReference type="AlphaFoldDB" id="A0A368Y5G6"/>
<evidence type="ECO:0000313" key="7">
    <source>
        <dbReference type="EMBL" id="RCW75523.1"/>
    </source>
</evidence>
<accession>A0A368Y5G6</accession>
<evidence type="ECO:0000259" key="6">
    <source>
        <dbReference type="Pfam" id="PF00425"/>
    </source>
</evidence>
<gene>
    <name evidence="7" type="ORF">DES41_101115</name>
</gene>